<feature type="repeat" description="PPR" evidence="3">
    <location>
        <begin position="530"/>
        <end position="564"/>
    </location>
</feature>
<evidence type="ECO:0000313" key="6">
    <source>
        <dbReference type="Proteomes" id="UP000015453"/>
    </source>
</evidence>
<evidence type="ECO:0008006" key="7">
    <source>
        <dbReference type="Google" id="ProtNLM"/>
    </source>
</evidence>
<feature type="repeat" description="PPR" evidence="3">
    <location>
        <begin position="458"/>
        <end position="492"/>
    </location>
</feature>
<feature type="region of interest" description="Disordered" evidence="4">
    <location>
        <begin position="747"/>
        <end position="783"/>
    </location>
</feature>
<dbReference type="PANTHER" id="PTHR47447">
    <property type="entry name" value="OS03G0856100 PROTEIN"/>
    <property type="match status" value="1"/>
</dbReference>
<keyword evidence="2" id="KW-0677">Repeat</keyword>
<evidence type="ECO:0000256" key="2">
    <source>
        <dbReference type="ARBA" id="ARBA00022737"/>
    </source>
</evidence>
<feature type="repeat" description="PPR" evidence="3">
    <location>
        <begin position="145"/>
        <end position="179"/>
    </location>
</feature>
<feature type="repeat" description="PPR" evidence="3">
    <location>
        <begin position="387"/>
        <end position="421"/>
    </location>
</feature>
<evidence type="ECO:0000256" key="4">
    <source>
        <dbReference type="SAM" id="MobiDB-lite"/>
    </source>
</evidence>
<feature type="repeat" description="PPR" evidence="3">
    <location>
        <begin position="601"/>
        <end position="635"/>
    </location>
</feature>
<feature type="repeat" description="PPR" evidence="3">
    <location>
        <begin position="636"/>
        <end position="670"/>
    </location>
</feature>
<dbReference type="Pfam" id="PF13041">
    <property type="entry name" value="PPR_2"/>
    <property type="match status" value="7"/>
</dbReference>
<accession>S8E2S3</accession>
<feature type="repeat" description="PPR" evidence="3">
    <location>
        <begin position="281"/>
        <end position="315"/>
    </location>
</feature>
<dbReference type="PANTHER" id="PTHR47447:SF22">
    <property type="entry name" value="TETRATRICOPEPTIDE-LIKE HELICAL DOMAIN SUPERFAMILY"/>
    <property type="match status" value="1"/>
</dbReference>
<feature type="repeat" description="PPR" evidence="3">
    <location>
        <begin position="215"/>
        <end position="249"/>
    </location>
</feature>
<dbReference type="PROSITE" id="PS51375">
    <property type="entry name" value="PPR"/>
    <property type="match status" value="17"/>
</dbReference>
<evidence type="ECO:0000313" key="5">
    <source>
        <dbReference type="EMBL" id="EPS69973.1"/>
    </source>
</evidence>
<dbReference type="AlphaFoldDB" id="S8E2S3"/>
<feature type="repeat" description="PPR" evidence="3">
    <location>
        <begin position="75"/>
        <end position="109"/>
    </location>
</feature>
<name>S8E2S3_9LAMI</name>
<dbReference type="InterPro" id="IPR011990">
    <property type="entry name" value="TPR-like_helical_dom_sf"/>
</dbReference>
<reference evidence="5 6" key="1">
    <citation type="journal article" date="2013" name="BMC Genomics">
        <title>The miniature genome of a carnivorous plant Genlisea aurea contains a low number of genes and short non-coding sequences.</title>
        <authorList>
            <person name="Leushkin E.V."/>
            <person name="Sutormin R.A."/>
            <person name="Nabieva E.R."/>
            <person name="Penin A.A."/>
            <person name="Kondrashov A.S."/>
            <person name="Logacheva M.D."/>
        </authorList>
    </citation>
    <scope>NUCLEOTIDE SEQUENCE [LARGE SCALE GENOMIC DNA]</scope>
</reference>
<dbReference type="Gene3D" id="1.25.40.10">
    <property type="entry name" value="Tetratricopeptide repeat domain"/>
    <property type="match status" value="7"/>
</dbReference>
<dbReference type="OrthoDB" id="185373at2759"/>
<protein>
    <recommendedName>
        <fullName evidence="7">Pentacotripeptide-repeat region of PRORP domain-containing protein</fullName>
    </recommendedName>
</protein>
<feature type="repeat" description="PPR" evidence="3">
    <location>
        <begin position="110"/>
        <end position="144"/>
    </location>
</feature>
<comment type="caution">
    <text evidence="5">The sequence shown here is derived from an EMBL/GenBank/DDBJ whole genome shotgun (WGS) entry which is preliminary data.</text>
</comment>
<dbReference type="Pfam" id="PF01535">
    <property type="entry name" value="PPR"/>
    <property type="match status" value="2"/>
</dbReference>
<organism evidence="5 6">
    <name type="scientific">Genlisea aurea</name>
    <dbReference type="NCBI Taxonomy" id="192259"/>
    <lineage>
        <taxon>Eukaryota</taxon>
        <taxon>Viridiplantae</taxon>
        <taxon>Streptophyta</taxon>
        <taxon>Embryophyta</taxon>
        <taxon>Tracheophyta</taxon>
        <taxon>Spermatophyta</taxon>
        <taxon>Magnoliopsida</taxon>
        <taxon>eudicotyledons</taxon>
        <taxon>Gunneridae</taxon>
        <taxon>Pentapetalae</taxon>
        <taxon>asterids</taxon>
        <taxon>lamiids</taxon>
        <taxon>Lamiales</taxon>
        <taxon>Lentibulariaceae</taxon>
        <taxon>Genlisea</taxon>
    </lineage>
</organism>
<sequence length="783" mass="87737">MPSAVLPKHVAAVIRCQRDPLRALDMFRSVEKEDGYKHTALTYKCLIEKLGSGGKFDAMEAAMEEMRQCIDRASLEGVYVAAMKIYGKKRKVQEAVDIFEKMEFFDCRPTVYSHNVVMNILVENDFFTQAHKLYLMMKDKGIAPDVHTYTIRIKSFCRTNRPQAALRLLNNMPSQGCEFNSVAYCTVVSGFYQQGFRINARGLFVQMVGVGIVPDVATFNKLIHILCKNGDVSETEVLLDKVLKRGFVPNLFTLNIFIQGLCKKGLTGEAVRMLEVGRIKDAVTYNTLICGLSKESKVEEAEKYLRRMVNGGFEPDAFTYNSIVDGYCRLGMMQKADGILRDASSRGGFVPDEFTYCSLLRGCFESGDFDRALSVFLEAARKGMKRNVVLFNGLVEGLCRNGLVLESLRMVKEMEEEGGFRPDSCTYNVIVNSMCKLGCLSDADMFLEDAAKKGFLPDVFTFNTLIDGYCKKSKIDAALGVVRRMCDHGVEPDVVTYNTMLDGICKKTSNPDDVLESFRAMILETGCAPNAVTYNVVMESFCRSGNVDMAAKFLAEFRRNGLSPDSVTFATLIDGLCRKRDLDGALDLFRRMEEDHKISPAVSTYNILINAFSEKLRMETAAQLFDEMVVSGCQPDNYTYRCMIDGFCMAADVDSGCEYLLEAVGKGLVPSPTSFGRVLNWLCRRRRSRRAARVVGVMVEKGIVPEAAKAIFEADKRGVAAPKMVVDDLFEKRHITCEAHEMLTEALRENKKKKKKNKAVGEKQMSGSRKKMNRAFEKGKKIQ</sequence>
<feature type="repeat" description="PPR" evidence="3">
    <location>
        <begin position="565"/>
        <end position="595"/>
    </location>
</feature>
<dbReference type="InterPro" id="IPR002885">
    <property type="entry name" value="PPR_rpt"/>
</dbReference>
<feature type="repeat" description="PPR" evidence="3">
    <location>
        <begin position="423"/>
        <end position="457"/>
    </location>
</feature>
<dbReference type="NCBIfam" id="TIGR00756">
    <property type="entry name" value="PPR"/>
    <property type="match status" value="14"/>
</dbReference>
<proteinExistence type="inferred from homology"/>
<feature type="repeat" description="PPR" evidence="3">
    <location>
        <begin position="493"/>
        <end position="529"/>
    </location>
</feature>
<feature type="repeat" description="PPR" evidence="3">
    <location>
        <begin position="352"/>
        <end position="386"/>
    </location>
</feature>
<comment type="similarity">
    <text evidence="1">Belongs to the PPR family. P subfamily.</text>
</comment>
<feature type="compositionally biased region" description="Basic and acidic residues" evidence="4">
    <location>
        <begin position="774"/>
        <end position="783"/>
    </location>
</feature>
<evidence type="ECO:0000256" key="1">
    <source>
        <dbReference type="ARBA" id="ARBA00007626"/>
    </source>
</evidence>
<keyword evidence="6" id="KW-1185">Reference proteome</keyword>
<feature type="repeat" description="PPR" evidence="3">
    <location>
        <begin position="316"/>
        <end position="351"/>
    </location>
</feature>
<dbReference type="EMBL" id="AUSU01001874">
    <property type="protein sequence ID" value="EPS69973.1"/>
    <property type="molecule type" value="Genomic_DNA"/>
</dbReference>
<gene>
    <name evidence="5" type="ORF">M569_04785</name>
</gene>
<dbReference type="SUPFAM" id="SSF81901">
    <property type="entry name" value="HCP-like"/>
    <property type="match status" value="1"/>
</dbReference>
<dbReference type="Proteomes" id="UP000015453">
    <property type="component" value="Unassembled WGS sequence"/>
</dbReference>
<feature type="repeat" description="PPR" evidence="3">
    <location>
        <begin position="180"/>
        <end position="214"/>
    </location>
</feature>
<feature type="repeat" description="PPR" evidence="3">
    <location>
        <begin position="671"/>
        <end position="705"/>
    </location>
</feature>
<evidence type="ECO:0000256" key="3">
    <source>
        <dbReference type="PROSITE-ProRule" id="PRU00708"/>
    </source>
</evidence>